<dbReference type="InterPro" id="IPR042635">
    <property type="entry name" value="MEGF10/SREC1/2-like"/>
</dbReference>
<dbReference type="Gene3D" id="2.170.300.10">
    <property type="entry name" value="Tie2 ligand-binding domain superfamily"/>
    <property type="match status" value="1"/>
</dbReference>
<name>A0A8B8BUQ8_CRAVI</name>
<dbReference type="SMART" id="SM00181">
    <property type="entry name" value="EGF"/>
    <property type="match status" value="2"/>
</dbReference>
<dbReference type="GeneID" id="111113006"/>
<dbReference type="RefSeq" id="XP_022306631.1">
    <property type="nucleotide sequence ID" value="XM_022450923.1"/>
</dbReference>
<dbReference type="GO" id="GO:0005044">
    <property type="term" value="F:scavenger receptor activity"/>
    <property type="evidence" value="ECO:0007669"/>
    <property type="project" value="InterPro"/>
</dbReference>
<dbReference type="InterPro" id="IPR000742">
    <property type="entry name" value="EGF"/>
</dbReference>
<dbReference type="SUPFAM" id="SSF49785">
    <property type="entry name" value="Galactose-binding domain-like"/>
    <property type="match status" value="1"/>
</dbReference>
<keyword evidence="2" id="KW-1133">Transmembrane helix</keyword>
<feature type="domain" description="EGF-like" evidence="4">
    <location>
        <begin position="191"/>
        <end position="225"/>
    </location>
</feature>
<evidence type="ECO:0000256" key="3">
    <source>
        <dbReference type="SAM" id="SignalP"/>
    </source>
</evidence>
<feature type="transmembrane region" description="Helical" evidence="2">
    <location>
        <begin position="380"/>
        <end position="402"/>
    </location>
</feature>
<keyword evidence="5" id="KW-1185">Reference proteome</keyword>
<dbReference type="PANTHER" id="PTHR24043:SF8">
    <property type="entry name" value="EGF-LIKE DOMAIN-CONTAINING PROTEIN"/>
    <property type="match status" value="1"/>
</dbReference>
<dbReference type="Gene3D" id="2.60.120.260">
    <property type="entry name" value="Galactose-binding domain-like"/>
    <property type="match status" value="1"/>
</dbReference>
<evidence type="ECO:0000313" key="6">
    <source>
        <dbReference type="RefSeq" id="XP_022306631.1"/>
    </source>
</evidence>
<evidence type="ECO:0000313" key="5">
    <source>
        <dbReference type="Proteomes" id="UP000694844"/>
    </source>
</evidence>
<reference evidence="6" key="1">
    <citation type="submission" date="2025-08" db="UniProtKB">
        <authorList>
            <consortium name="RefSeq"/>
        </authorList>
    </citation>
    <scope>IDENTIFICATION</scope>
    <source>
        <tissue evidence="6">Whole sample</tissue>
    </source>
</reference>
<keyword evidence="1" id="KW-0245">EGF-like domain</keyword>
<evidence type="ECO:0000259" key="4">
    <source>
        <dbReference type="SMART" id="SM00181"/>
    </source>
</evidence>
<dbReference type="AlphaFoldDB" id="A0A8B8BUQ8"/>
<feature type="chain" id="PRO_5034909418" evidence="3">
    <location>
        <begin position="20"/>
        <end position="472"/>
    </location>
</feature>
<dbReference type="InterPro" id="IPR008979">
    <property type="entry name" value="Galactose-bd-like_sf"/>
</dbReference>
<accession>A0A8B8BUQ8</accession>
<keyword evidence="2" id="KW-0472">Membrane</keyword>
<keyword evidence="2" id="KW-0812">Transmembrane</keyword>
<sequence>MGAFLFLTISVLFVPTSKGYENLALNKAAWYQFPYTGTSWGADKAVDGRYSDLSAGGGQCAVSGNQASTAEWRVDLGKILSIHHIFILYRTDNVYWDKNNRYTSRFLGFSVYISNTTNKGEGTLCFKDNFYLTATIPNPVNITCIQNGRYVIFYNNRTHPPYPDGYSTYAYSELCEVQVYGCPNQGYYGTSCSLQCPKDCQEGHCDILEGTCLGCVVGFTGRRCENKCKDNTYGMGCMKLCGRCRNGEQCDHVNGSCPNGCGKGAYGDKCDKACPSNLYGYNCKEQCSINCGIDGKCDRVTGLCVGGCPAGWKLPECKSKCDGQTYGQNCSQTCGFCFGREQCHVINGTCLNGCINGYWGDLCLKNCAKSFIFESDDLSAIIYALASLLCLTWFALIPVLIVKMRKLRIYNLKLIQKHRDKEPGNPKQSIKGYEQLNDLTLEGNTGRDPFTGVLQQLPIPLEMNDMQQPQTT</sequence>
<feature type="domain" description="EGF-like" evidence="4">
    <location>
        <begin position="286"/>
        <end position="318"/>
    </location>
</feature>
<dbReference type="PANTHER" id="PTHR24043">
    <property type="entry name" value="SCAVENGER RECEPTOR CLASS F"/>
    <property type="match status" value="1"/>
</dbReference>
<proteinExistence type="predicted"/>
<evidence type="ECO:0000256" key="2">
    <source>
        <dbReference type="SAM" id="Phobius"/>
    </source>
</evidence>
<organism evidence="5 6">
    <name type="scientific">Crassostrea virginica</name>
    <name type="common">Eastern oyster</name>
    <dbReference type="NCBI Taxonomy" id="6565"/>
    <lineage>
        <taxon>Eukaryota</taxon>
        <taxon>Metazoa</taxon>
        <taxon>Spiralia</taxon>
        <taxon>Lophotrochozoa</taxon>
        <taxon>Mollusca</taxon>
        <taxon>Bivalvia</taxon>
        <taxon>Autobranchia</taxon>
        <taxon>Pteriomorphia</taxon>
        <taxon>Ostreida</taxon>
        <taxon>Ostreoidea</taxon>
        <taxon>Ostreidae</taxon>
        <taxon>Crassostrea</taxon>
    </lineage>
</organism>
<feature type="signal peptide" evidence="3">
    <location>
        <begin position="1"/>
        <end position="19"/>
    </location>
</feature>
<dbReference type="KEGG" id="cvn:111113006"/>
<keyword evidence="3" id="KW-0732">Signal</keyword>
<dbReference type="Proteomes" id="UP000694844">
    <property type="component" value="Chromosome 9"/>
</dbReference>
<dbReference type="OrthoDB" id="409374at2759"/>
<protein>
    <submittedName>
        <fullName evidence="6">Multiple epidermal growth factor-like domains protein 11</fullName>
    </submittedName>
</protein>
<gene>
    <name evidence="6" type="primary">LOC111113006</name>
</gene>
<evidence type="ECO:0000256" key="1">
    <source>
        <dbReference type="ARBA" id="ARBA00022536"/>
    </source>
</evidence>